<reference evidence="3 4" key="1">
    <citation type="submission" date="2023-08" db="EMBL/GenBank/DDBJ databases">
        <title>Rhodoferax potami sp. nov. and Rhodoferax mekongensis sp. nov., isolated from the Mekong River in Thailand.</title>
        <authorList>
            <person name="Kitikhun S."/>
            <person name="Charoenyingcharoen P."/>
            <person name="Siriarchawattana P."/>
            <person name="Likhitrattanapisal S."/>
            <person name="Nilsakha T."/>
            <person name="Chanpet A."/>
            <person name="Rattanawaree P."/>
            <person name="Ingsriswang S."/>
        </authorList>
    </citation>
    <scope>NUCLEOTIDE SEQUENCE [LARGE SCALE GENOMIC DNA]</scope>
    <source>
        <strain evidence="3 4">TBRC 17307</strain>
    </source>
</reference>
<feature type="signal peptide" evidence="1">
    <location>
        <begin position="1"/>
        <end position="22"/>
    </location>
</feature>
<proteinExistence type="predicted"/>
<accession>A0ABZ0B4V1</accession>
<dbReference type="RefSeq" id="WP_313868830.1">
    <property type="nucleotide sequence ID" value="NZ_CP132507.1"/>
</dbReference>
<keyword evidence="4" id="KW-1185">Reference proteome</keyword>
<dbReference type="EMBL" id="CP132507">
    <property type="protein sequence ID" value="WNO06109.1"/>
    <property type="molecule type" value="Genomic_DNA"/>
</dbReference>
<evidence type="ECO:0000256" key="1">
    <source>
        <dbReference type="SAM" id="SignalP"/>
    </source>
</evidence>
<protein>
    <submittedName>
        <fullName evidence="3">PEP-CTERM sorting domain-containing protein</fullName>
    </submittedName>
</protein>
<name>A0ABZ0B4V1_9BURK</name>
<dbReference type="Pfam" id="PF07589">
    <property type="entry name" value="PEP-CTERM"/>
    <property type="match status" value="1"/>
</dbReference>
<dbReference type="NCBIfam" id="TIGR02595">
    <property type="entry name" value="PEP_CTERM"/>
    <property type="match status" value="1"/>
</dbReference>
<evidence type="ECO:0000259" key="2">
    <source>
        <dbReference type="Pfam" id="PF07589"/>
    </source>
</evidence>
<gene>
    <name evidence="3" type="ORF">RAN89_06675</name>
</gene>
<sequence length="196" mass="20559">MKKLASVFATLTMGLMSLGAQAANSLTYQGVTFESRALDADTLEFSILNATHATGDWFGISFLKAFEIKNLGPEVTSASVVSGPGTSVSTTIKGLAGNGLGCNTGNTNGACFSFAAPLSLTDSMTWRIDFSANGALNFNTPHVKVQFMDELNSRRKQGDLLSQNLPVSAVPEPETYAMLLAGLGLMGAVARKRKAA</sequence>
<evidence type="ECO:0000313" key="4">
    <source>
        <dbReference type="Proteomes" id="UP001302257"/>
    </source>
</evidence>
<feature type="domain" description="Ice-binding protein C-terminal" evidence="2">
    <location>
        <begin position="169"/>
        <end position="194"/>
    </location>
</feature>
<feature type="chain" id="PRO_5045859581" evidence="1">
    <location>
        <begin position="23"/>
        <end position="196"/>
    </location>
</feature>
<keyword evidence="1" id="KW-0732">Signal</keyword>
<dbReference type="InterPro" id="IPR013424">
    <property type="entry name" value="Ice-binding_C"/>
</dbReference>
<evidence type="ECO:0000313" key="3">
    <source>
        <dbReference type="EMBL" id="WNO06109.1"/>
    </source>
</evidence>
<dbReference type="Proteomes" id="UP001302257">
    <property type="component" value="Chromosome"/>
</dbReference>
<organism evidence="3 4">
    <name type="scientific">Rhodoferax mekongensis</name>
    <dbReference type="NCBI Taxonomy" id="3068341"/>
    <lineage>
        <taxon>Bacteria</taxon>
        <taxon>Pseudomonadati</taxon>
        <taxon>Pseudomonadota</taxon>
        <taxon>Betaproteobacteria</taxon>
        <taxon>Burkholderiales</taxon>
        <taxon>Comamonadaceae</taxon>
        <taxon>Rhodoferax</taxon>
    </lineage>
</organism>